<dbReference type="STRING" id="4558.A0A1Z5RCG2"/>
<dbReference type="eggNOG" id="ENOG502QSS8">
    <property type="taxonomic scope" value="Eukaryota"/>
</dbReference>
<keyword evidence="5" id="KW-1185">Reference proteome</keyword>
<evidence type="ECO:0000259" key="3">
    <source>
        <dbReference type="PROSITE" id="PS50873"/>
    </source>
</evidence>
<dbReference type="AlphaFoldDB" id="A0A1Z5RCG2"/>
<dbReference type="GO" id="GO:0020037">
    <property type="term" value="F:heme binding"/>
    <property type="evidence" value="ECO:0007669"/>
    <property type="project" value="InterPro"/>
</dbReference>
<dbReference type="InterPro" id="IPR002016">
    <property type="entry name" value="Haem_peroxidase"/>
</dbReference>
<dbReference type="InParanoid" id="A0A1Z5RCG2"/>
<dbReference type="SUPFAM" id="SSF48113">
    <property type="entry name" value="Heme-dependent peroxidases"/>
    <property type="match status" value="1"/>
</dbReference>
<protein>
    <recommendedName>
        <fullName evidence="3">Plant heme peroxidase family profile domain-containing protein</fullName>
    </recommendedName>
</protein>
<gene>
    <name evidence="4" type="ORF">SORBI_3006G013200</name>
</gene>
<sequence>TVNLRCHASSSAADISPDDDYGDDDDGGGDDGSSSSFSFSFTFQPDTSSPSLVFGFYDETCPDAEDIISSTVRKLCHADPNVAAALVRLSSSSTAATPRCYWTASTAAAGDQSATPDRTRHGRHRGDEAESGGGVSKNRLLRGHPGARRAGQPRPRRRTNHLPGPHGPPRHAQSFYHDGGGGGIPPPNATYGMTQAAFARRGREFTYGAGDRRAVRSAQQHREGAVRCRFFADRIWNFAGTGAPDDSVDPDITNGVIIL</sequence>
<reference evidence="5" key="2">
    <citation type="journal article" date="2018" name="Plant J.">
        <title>The Sorghum bicolor reference genome: improved assembly, gene annotations, a transcriptome atlas, and signatures of genome organization.</title>
        <authorList>
            <person name="McCormick R.F."/>
            <person name="Truong S.K."/>
            <person name="Sreedasyam A."/>
            <person name="Jenkins J."/>
            <person name="Shu S."/>
            <person name="Sims D."/>
            <person name="Kennedy M."/>
            <person name="Amirebrahimi M."/>
            <person name="Weers B.D."/>
            <person name="McKinley B."/>
            <person name="Mattison A."/>
            <person name="Morishige D.T."/>
            <person name="Grimwood J."/>
            <person name="Schmutz J."/>
            <person name="Mullet J.E."/>
        </authorList>
    </citation>
    <scope>NUCLEOTIDE SEQUENCE [LARGE SCALE GENOMIC DNA]</scope>
    <source>
        <strain evidence="5">cv. BTx623</strain>
    </source>
</reference>
<dbReference type="Gene3D" id="1.10.420.10">
    <property type="entry name" value="Peroxidase, domain 2"/>
    <property type="match status" value="1"/>
</dbReference>
<dbReference type="Gramene" id="OQU81125">
    <property type="protein sequence ID" value="OQU81125"/>
    <property type="gene ID" value="SORBI_3006G013200"/>
</dbReference>
<feature type="compositionally biased region" description="Low complexity" evidence="2">
    <location>
        <begin position="32"/>
        <end position="41"/>
    </location>
</feature>
<dbReference type="GO" id="GO:0004601">
    <property type="term" value="F:peroxidase activity"/>
    <property type="evidence" value="ECO:0000318"/>
    <property type="project" value="GO_Central"/>
</dbReference>
<feature type="region of interest" description="Disordered" evidence="2">
    <location>
        <begin position="106"/>
        <end position="188"/>
    </location>
</feature>
<feature type="compositionally biased region" description="Acidic residues" evidence="2">
    <location>
        <begin position="16"/>
        <end position="29"/>
    </location>
</feature>
<organism evidence="4 5">
    <name type="scientific">Sorghum bicolor</name>
    <name type="common">Sorghum</name>
    <name type="synonym">Sorghum vulgare</name>
    <dbReference type="NCBI Taxonomy" id="4558"/>
    <lineage>
        <taxon>Eukaryota</taxon>
        <taxon>Viridiplantae</taxon>
        <taxon>Streptophyta</taxon>
        <taxon>Embryophyta</taxon>
        <taxon>Tracheophyta</taxon>
        <taxon>Spermatophyta</taxon>
        <taxon>Magnoliopsida</taxon>
        <taxon>Liliopsida</taxon>
        <taxon>Poales</taxon>
        <taxon>Poaceae</taxon>
        <taxon>PACMAD clade</taxon>
        <taxon>Panicoideae</taxon>
        <taxon>Andropogonodae</taxon>
        <taxon>Andropogoneae</taxon>
        <taxon>Sorghinae</taxon>
        <taxon>Sorghum</taxon>
    </lineage>
</organism>
<dbReference type="Gene3D" id="1.10.520.10">
    <property type="match status" value="1"/>
</dbReference>
<dbReference type="GO" id="GO:0006950">
    <property type="term" value="P:response to stress"/>
    <property type="evidence" value="ECO:0000318"/>
    <property type="project" value="GO_Central"/>
</dbReference>
<evidence type="ECO:0000313" key="5">
    <source>
        <dbReference type="Proteomes" id="UP000000768"/>
    </source>
</evidence>
<evidence type="ECO:0000256" key="2">
    <source>
        <dbReference type="SAM" id="MobiDB-lite"/>
    </source>
</evidence>
<evidence type="ECO:0000256" key="1">
    <source>
        <dbReference type="ARBA" id="ARBA00022837"/>
    </source>
</evidence>
<dbReference type="GO" id="GO:0009505">
    <property type="term" value="C:plant-type cell wall"/>
    <property type="evidence" value="ECO:0000318"/>
    <property type="project" value="GO_Central"/>
</dbReference>
<name>A0A1Z5RCG2_SORBI</name>
<dbReference type="Proteomes" id="UP000000768">
    <property type="component" value="Chromosome 6"/>
</dbReference>
<feature type="non-terminal residue" evidence="4">
    <location>
        <position position="1"/>
    </location>
</feature>
<keyword evidence="1" id="KW-0106">Calcium</keyword>
<feature type="region of interest" description="Disordered" evidence="2">
    <location>
        <begin position="1"/>
        <end position="41"/>
    </location>
</feature>
<reference evidence="4 5" key="1">
    <citation type="journal article" date="2009" name="Nature">
        <title>The Sorghum bicolor genome and the diversification of grasses.</title>
        <authorList>
            <person name="Paterson A.H."/>
            <person name="Bowers J.E."/>
            <person name="Bruggmann R."/>
            <person name="Dubchak I."/>
            <person name="Grimwood J."/>
            <person name="Gundlach H."/>
            <person name="Haberer G."/>
            <person name="Hellsten U."/>
            <person name="Mitros T."/>
            <person name="Poliakov A."/>
            <person name="Schmutz J."/>
            <person name="Spannagl M."/>
            <person name="Tang H."/>
            <person name="Wang X."/>
            <person name="Wicker T."/>
            <person name="Bharti A.K."/>
            <person name="Chapman J."/>
            <person name="Feltus F.A."/>
            <person name="Gowik U."/>
            <person name="Grigoriev I.V."/>
            <person name="Lyons E."/>
            <person name="Maher C.A."/>
            <person name="Martis M."/>
            <person name="Narechania A."/>
            <person name="Otillar R.P."/>
            <person name="Penning B.W."/>
            <person name="Salamov A.A."/>
            <person name="Wang Y."/>
            <person name="Zhang L."/>
            <person name="Carpita N.C."/>
            <person name="Freeling M."/>
            <person name="Gingle A.R."/>
            <person name="Hash C.T."/>
            <person name="Keller B."/>
            <person name="Klein P."/>
            <person name="Kresovich S."/>
            <person name="McCann M.C."/>
            <person name="Ming R."/>
            <person name="Peterson D.G."/>
            <person name="Mehboob-ur-Rahman"/>
            <person name="Ware D."/>
            <person name="Westhoff P."/>
            <person name="Mayer K.F."/>
            <person name="Messing J."/>
            <person name="Rokhsar D.S."/>
        </authorList>
    </citation>
    <scope>NUCLEOTIDE SEQUENCE [LARGE SCALE GENOMIC DNA]</scope>
    <source>
        <strain evidence="5">cv. BTx623</strain>
    </source>
</reference>
<dbReference type="GO" id="GO:0006979">
    <property type="term" value="P:response to oxidative stress"/>
    <property type="evidence" value="ECO:0007669"/>
    <property type="project" value="InterPro"/>
</dbReference>
<dbReference type="PROSITE" id="PS50873">
    <property type="entry name" value="PEROXIDASE_4"/>
    <property type="match status" value="1"/>
</dbReference>
<accession>A0A1Z5RCG2</accession>
<evidence type="ECO:0000313" key="4">
    <source>
        <dbReference type="EMBL" id="OQU81125.1"/>
    </source>
</evidence>
<dbReference type="EMBL" id="CM000765">
    <property type="protein sequence ID" value="OQU81125.1"/>
    <property type="molecule type" value="Genomic_DNA"/>
</dbReference>
<feature type="domain" description="Plant heme peroxidase family profile" evidence="3">
    <location>
        <begin position="51"/>
        <end position="252"/>
    </location>
</feature>
<dbReference type="InterPro" id="IPR010255">
    <property type="entry name" value="Haem_peroxidase_sf"/>
</dbReference>
<proteinExistence type="predicted"/>